<reference evidence="1 2" key="1">
    <citation type="submission" date="2019-08" db="EMBL/GenBank/DDBJ databases">
        <title>The genome of the soybean aphid Biotype 1, its phylome, world population structure and adaptation to the North American continent.</title>
        <authorList>
            <person name="Giordano R."/>
            <person name="Donthu R.K."/>
            <person name="Hernandez A.G."/>
            <person name="Wright C.L."/>
            <person name="Zimin A.V."/>
        </authorList>
    </citation>
    <scope>NUCLEOTIDE SEQUENCE [LARGE SCALE GENOMIC DNA]</scope>
    <source>
        <tissue evidence="1">Whole aphids</tissue>
    </source>
</reference>
<accession>A0A6G0TVC9</accession>
<name>A0A6G0TVC9_APHGL</name>
<sequence>MLERQISEVLPFLRLHPCSISILILLIFGEKFKFQTYFATLYRALESTFAKGKVKVTFVICMKTICCNLLKSTKKENKFEITPLIPIQNPYNAKSFKFLQKHYFKKSSIDVNLFGGLRGYYDIQTIELYRLLILCNVKEEFSKMFTARSISYEVHLKAQYECLSYNIFIHIDLYVIAEYQKLKNTKRCNPCMFDYPISDNCLICTFIWIFAFGYLSELRLETELLYSLLQRMLLKKPINMKICQSSLSNPMTAYFFQPKLRVEFFNNHEETNKISGSVSIATKLKAINKPQ</sequence>
<organism evidence="1 2">
    <name type="scientific">Aphis glycines</name>
    <name type="common">Soybean aphid</name>
    <dbReference type="NCBI Taxonomy" id="307491"/>
    <lineage>
        <taxon>Eukaryota</taxon>
        <taxon>Metazoa</taxon>
        <taxon>Ecdysozoa</taxon>
        <taxon>Arthropoda</taxon>
        <taxon>Hexapoda</taxon>
        <taxon>Insecta</taxon>
        <taxon>Pterygota</taxon>
        <taxon>Neoptera</taxon>
        <taxon>Paraneoptera</taxon>
        <taxon>Hemiptera</taxon>
        <taxon>Sternorrhyncha</taxon>
        <taxon>Aphidomorpha</taxon>
        <taxon>Aphidoidea</taxon>
        <taxon>Aphididae</taxon>
        <taxon>Aphidini</taxon>
        <taxon>Aphis</taxon>
        <taxon>Aphis</taxon>
    </lineage>
</organism>
<comment type="caution">
    <text evidence="1">The sequence shown here is derived from an EMBL/GenBank/DDBJ whole genome shotgun (WGS) entry which is preliminary data.</text>
</comment>
<dbReference type="EMBL" id="VYZN01000014">
    <property type="protein sequence ID" value="KAE9539682.1"/>
    <property type="molecule type" value="Genomic_DNA"/>
</dbReference>
<dbReference type="Proteomes" id="UP000475862">
    <property type="component" value="Unassembled WGS sequence"/>
</dbReference>
<evidence type="ECO:0000313" key="2">
    <source>
        <dbReference type="Proteomes" id="UP000475862"/>
    </source>
</evidence>
<keyword evidence="2" id="KW-1185">Reference proteome</keyword>
<protein>
    <submittedName>
        <fullName evidence="1">Uncharacterized protein</fullName>
    </submittedName>
</protein>
<dbReference type="AlphaFoldDB" id="A0A6G0TVC9"/>
<proteinExistence type="predicted"/>
<gene>
    <name evidence="1" type="ORF">AGLY_004934</name>
</gene>
<evidence type="ECO:0000313" key="1">
    <source>
        <dbReference type="EMBL" id="KAE9539682.1"/>
    </source>
</evidence>